<name>A0A0P9S2E1_9PSED</name>
<dbReference type="EMBL" id="RBRA01000032">
    <property type="protein sequence ID" value="RMQ28577.1"/>
    <property type="molecule type" value="Genomic_DNA"/>
</dbReference>
<sequence>MGDKGRHRFQTLNLVGKGGLVDFLGLDKTLPEIWGKQGVQSPLVEVRDLKLSEAHIASALDITPEISDILGDGKGTFADAQKIHGGITERLDDSVSDARAAKLGTGKAAKIAGSVIKVLGLATDVVGGFGDIVLVAFTIKSVADTGDPLTRAAGGLQVAAAAFGA</sequence>
<evidence type="ECO:0000313" key="1">
    <source>
        <dbReference type="EMBL" id="RMQ28577.1"/>
    </source>
</evidence>
<evidence type="ECO:0000313" key="2">
    <source>
        <dbReference type="Proteomes" id="UP000269044"/>
    </source>
</evidence>
<organism evidence="1 2">
    <name type="scientific">Pseudomonas syringae pv. delphinii</name>
    <dbReference type="NCBI Taxonomy" id="192088"/>
    <lineage>
        <taxon>Bacteria</taxon>
        <taxon>Pseudomonadati</taxon>
        <taxon>Pseudomonadota</taxon>
        <taxon>Gammaproteobacteria</taxon>
        <taxon>Pseudomonadales</taxon>
        <taxon>Pseudomonadaceae</taxon>
        <taxon>Pseudomonas</taxon>
    </lineage>
</organism>
<protein>
    <submittedName>
        <fullName evidence="1">Uncharacterized protein</fullName>
    </submittedName>
</protein>
<accession>A0A0P9S2E1</accession>
<dbReference type="Proteomes" id="UP000269044">
    <property type="component" value="Unassembled WGS sequence"/>
</dbReference>
<proteinExistence type="predicted"/>
<reference evidence="1 2" key="1">
    <citation type="submission" date="2018-08" db="EMBL/GenBank/DDBJ databases">
        <title>Recombination of ecologically and evolutionarily significant loci maintains genetic cohesion in the Pseudomonas syringae species complex.</title>
        <authorList>
            <person name="Dillon M."/>
            <person name="Thakur S."/>
            <person name="Almeida R.N.D."/>
            <person name="Weir B.S."/>
            <person name="Guttman D.S."/>
        </authorList>
    </citation>
    <scope>NUCLEOTIDE SEQUENCE [LARGE SCALE GENOMIC DNA]</scope>
    <source>
        <strain evidence="1 2">ICMP 13052</strain>
    </source>
</reference>
<gene>
    <name evidence="1" type="ORF">ALQ08_200034</name>
</gene>
<comment type="caution">
    <text evidence="1">The sequence shown here is derived from an EMBL/GenBank/DDBJ whole genome shotgun (WGS) entry which is preliminary data.</text>
</comment>
<dbReference type="AlphaFoldDB" id="A0A0P9S2E1"/>